<dbReference type="Gene3D" id="1.10.287.110">
    <property type="entry name" value="DnaJ domain"/>
    <property type="match status" value="1"/>
</dbReference>
<feature type="region of interest" description="Disordered" evidence="3">
    <location>
        <begin position="1277"/>
        <end position="1297"/>
    </location>
</feature>
<feature type="compositionally biased region" description="Basic and acidic residues" evidence="3">
    <location>
        <begin position="346"/>
        <end position="360"/>
    </location>
</feature>
<dbReference type="GO" id="GO:0072318">
    <property type="term" value="P:clathrin coat disassembly"/>
    <property type="evidence" value="ECO:0007669"/>
    <property type="project" value="TreeGrafter"/>
</dbReference>
<dbReference type="SUPFAM" id="SSF46565">
    <property type="entry name" value="Chaperone J-domain"/>
    <property type="match status" value="1"/>
</dbReference>
<dbReference type="EMBL" id="PKPP01003994">
    <property type="protein sequence ID" value="PWA66617.1"/>
    <property type="molecule type" value="Genomic_DNA"/>
</dbReference>
<feature type="compositionally biased region" description="Polar residues" evidence="3">
    <location>
        <begin position="628"/>
        <end position="641"/>
    </location>
</feature>
<feature type="region of interest" description="Disordered" evidence="3">
    <location>
        <begin position="1121"/>
        <end position="1175"/>
    </location>
</feature>
<evidence type="ECO:0000313" key="5">
    <source>
        <dbReference type="EMBL" id="PWA66617.1"/>
    </source>
</evidence>
<feature type="compositionally biased region" description="Basic and acidic residues" evidence="3">
    <location>
        <begin position="903"/>
        <end position="920"/>
    </location>
</feature>
<organism evidence="5 6">
    <name type="scientific">Artemisia annua</name>
    <name type="common">Sweet wormwood</name>
    <dbReference type="NCBI Taxonomy" id="35608"/>
    <lineage>
        <taxon>Eukaryota</taxon>
        <taxon>Viridiplantae</taxon>
        <taxon>Streptophyta</taxon>
        <taxon>Embryophyta</taxon>
        <taxon>Tracheophyta</taxon>
        <taxon>Spermatophyta</taxon>
        <taxon>Magnoliopsida</taxon>
        <taxon>eudicotyledons</taxon>
        <taxon>Gunneridae</taxon>
        <taxon>Pentapetalae</taxon>
        <taxon>asterids</taxon>
        <taxon>campanulids</taxon>
        <taxon>Asterales</taxon>
        <taxon>Asteraceae</taxon>
        <taxon>Asteroideae</taxon>
        <taxon>Anthemideae</taxon>
        <taxon>Artemisiinae</taxon>
        <taxon>Artemisia</taxon>
    </lineage>
</organism>
<evidence type="ECO:0000256" key="2">
    <source>
        <dbReference type="SAM" id="Coils"/>
    </source>
</evidence>
<feature type="compositionally biased region" description="Polar residues" evidence="3">
    <location>
        <begin position="398"/>
        <end position="426"/>
    </location>
</feature>
<comment type="caution">
    <text evidence="5">The sequence shown here is derived from an EMBL/GenBank/DDBJ whole genome shotgun (WGS) entry which is preliminary data.</text>
</comment>
<dbReference type="PANTHER" id="PTHR23172">
    <property type="entry name" value="AUXILIN/CYCLIN G-ASSOCIATED KINASE-RELATED"/>
    <property type="match status" value="1"/>
</dbReference>
<feature type="compositionally biased region" description="Basic and acidic residues" evidence="3">
    <location>
        <begin position="1154"/>
        <end position="1175"/>
    </location>
</feature>
<feature type="compositionally biased region" description="Polar residues" evidence="3">
    <location>
        <begin position="1277"/>
        <end position="1295"/>
    </location>
</feature>
<evidence type="ECO:0000256" key="1">
    <source>
        <dbReference type="ARBA" id="ARBA00023054"/>
    </source>
</evidence>
<feature type="coiled-coil region" evidence="2">
    <location>
        <begin position="1299"/>
        <end position="1334"/>
    </location>
</feature>
<feature type="compositionally biased region" description="Polar residues" evidence="3">
    <location>
        <begin position="279"/>
        <end position="293"/>
    </location>
</feature>
<dbReference type="STRING" id="35608.A0A2U1MZF8"/>
<dbReference type="OrthoDB" id="1717591at2759"/>
<feature type="compositionally biased region" description="Basic and acidic residues" evidence="3">
    <location>
        <begin position="297"/>
        <end position="308"/>
    </location>
</feature>
<keyword evidence="1 2" id="KW-0175">Coiled coil</keyword>
<dbReference type="GO" id="GO:0072583">
    <property type="term" value="P:clathrin-dependent endocytosis"/>
    <property type="evidence" value="ECO:0007669"/>
    <property type="project" value="TreeGrafter"/>
</dbReference>
<feature type="compositionally biased region" description="Basic and acidic residues" evidence="3">
    <location>
        <begin position="1134"/>
        <end position="1146"/>
    </location>
</feature>
<proteinExistence type="predicted"/>
<dbReference type="GO" id="GO:0031982">
    <property type="term" value="C:vesicle"/>
    <property type="evidence" value="ECO:0007669"/>
    <property type="project" value="TreeGrafter"/>
</dbReference>
<feature type="compositionally biased region" description="Basic and acidic residues" evidence="3">
    <location>
        <begin position="427"/>
        <end position="436"/>
    </location>
</feature>
<feature type="compositionally biased region" description="Polar residues" evidence="3">
    <location>
        <begin position="223"/>
        <end position="237"/>
    </location>
</feature>
<dbReference type="PROSITE" id="PS50076">
    <property type="entry name" value="DNAJ_2"/>
    <property type="match status" value="1"/>
</dbReference>
<feature type="coiled-coil region" evidence="2">
    <location>
        <begin position="1193"/>
        <end position="1260"/>
    </location>
</feature>
<dbReference type="Proteomes" id="UP000245207">
    <property type="component" value="Unassembled WGS sequence"/>
</dbReference>
<dbReference type="PANTHER" id="PTHR23172:SF70">
    <property type="entry name" value="DNAJ DOMAIN, CHAPERONE J-DOMAIN SUPERFAMILY"/>
    <property type="match status" value="1"/>
</dbReference>
<reference evidence="5 6" key="1">
    <citation type="journal article" date="2018" name="Mol. Plant">
        <title>The genome of Artemisia annua provides insight into the evolution of Asteraceae family and artemisinin biosynthesis.</title>
        <authorList>
            <person name="Shen Q."/>
            <person name="Zhang L."/>
            <person name="Liao Z."/>
            <person name="Wang S."/>
            <person name="Yan T."/>
            <person name="Shi P."/>
            <person name="Liu M."/>
            <person name="Fu X."/>
            <person name="Pan Q."/>
            <person name="Wang Y."/>
            <person name="Lv Z."/>
            <person name="Lu X."/>
            <person name="Zhang F."/>
            <person name="Jiang W."/>
            <person name="Ma Y."/>
            <person name="Chen M."/>
            <person name="Hao X."/>
            <person name="Li L."/>
            <person name="Tang Y."/>
            <person name="Lv G."/>
            <person name="Zhou Y."/>
            <person name="Sun X."/>
            <person name="Brodelius P.E."/>
            <person name="Rose J.K.C."/>
            <person name="Tang K."/>
        </authorList>
    </citation>
    <scope>NUCLEOTIDE SEQUENCE [LARGE SCALE GENOMIC DNA]</scope>
    <source>
        <strain evidence="6">cv. Huhao1</strain>
        <tissue evidence="5">Leaf</tissue>
    </source>
</reference>
<dbReference type="FunFam" id="1.10.287.110:FF:000009">
    <property type="entry name" value="Auxilin-related protein 1"/>
    <property type="match status" value="1"/>
</dbReference>
<evidence type="ECO:0000256" key="3">
    <source>
        <dbReference type="SAM" id="MobiDB-lite"/>
    </source>
</evidence>
<feature type="compositionally biased region" description="Low complexity" evidence="3">
    <location>
        <begin position="238"/>
        <end position="250"/>
    </location>
</feature>
<sequence>MDSMSRAMHRRKLSSKNAYDGVFSGHRNKYEGGAATTVVNVEEYREIFGGGGGSSIPVLDLSGLNNEANNNGDMEMMMKKSDYGSIFGGFRDFDLAVTYDEMLARDIKHRAPSSTSQSSQDMDDLSHQSSDALKQFNLSYNKISQRSMDGLDGTTHVTQLHEVPGFTCFIDESASQPKKETKKQKSSVSSKRDFPDKQTSLNDVESKSKHHKKESSSDDTKFKTFQSDFESPPNKVSSPPAAATTNNEAASKPKKETKKQIFLSDDSTFTIFQADIPSKVSSPPAASTTNHEAASQPKKEPEKQKSLSDDLSFQSFQEDIRSEPSKVSSPPAASTSNNEAASQPEKQTEKKKTLPDDINHKTFQIDSRSQFSNAPTASTINHEAVSQTKKETEKQKSLSDTFQVNIGSQPSNAPTASTINHEAVSQTKKETEKQKSLSDTFQVNIGSQPSNAPAASTINHESVSQTKKETEKQKSLSDTFQADIGSQPSKVSSTPAASSTNYVAASQPKKETKMQKSLSDDINSNTCQADIKSHPSKVSSPPPASATNDEPPSLPKKKTKKQKSLSDDTFTFQANFGSAPLKVSSPPAAFATKDEPPSQPKKESKKQKSLSGEINFTAFQVDIKSHPSKASSSHETSATNLDNHKEYQMRSNASNTETTETDAPKEIPPTWFDEELDVNSAAATSAAALRKAIEKAEESIRIAKESVGRKKDGLKYSSKSFKDSLKAKRRVANVSAGEEQQEKDDIIKVRNHHKHVADGEKLFGAKKVINNIYGKIAESAKNIEIPIWSRLESRDNKRVFNSEVVAETKAESIQDSTHDAPKKDIQRPDGFLVESCEKEAGDTEDKIGNDKDEVGPSNVDQLVEELNNLTVYQNVEEEKKTTEGSDQSVFEKRLSEEASGLLETEKQEVPMQEHDEKVLSEEVLEDEMELKEYSDTERHKEEDTGDKFYDVREVEMIVNAETKEDCEMKDKENDSLEETWKKLERFYEPEVYENSSSDYDSAVDSESVHGVSRIVIDTEDACKVDQNNSSESSQVVDDVSTKSEFQVVDKEVKEIFENIFADQTASDDNEDECEAKSDDLSNGGLAEVDFEQNAPEQIDIMSESSSDTIHGMELEVKEYAEKEETVEEETVVSVKEEDRPEIEIKMETGTSQERTVEKEETKRIKEVTPEDRERERNRLAVERAIREARERAFAEARERVERAAVERANAEVRQRVLADAQEKIAKASSDKTSAQSKLRAERAAVERATAEARKRALEKAMSQKKISEPRIQVTEIKQTSSSDLHISSGTSTESALRSKAKLEKHNRIMERAAKALAEKEKRDLLVLREQAERSRLSENLDAEIKRWSTGKEGNLRALLSTLQYILGADSGWQSVSLTDIITTTAVKKAYRKATLCVHPDKLQQRGASIQQKYICEKVFDLLKAAWNRFNSEER</sequence>
<feature type="region of interest" description="Disordered" evidence="3">
    <location>
        <begin position="873"/>
        <end position="920"/>
    </location>
</feature>
<feature type="compositionally biased region" description="Polar residues" evidence="3">
    <location>
        <begin position="361"/>
        <end position="387"/>
    </location>
</feature>
<feature type="compositionally biased region" description="Polar residues" evidence="3">
    <location>
        <begin position="325"/>
        <end position="345"/>
    </location>
</feature>
<feature type="domain" description="J" evidence="4">
    <location>
        <begin position="1370"/>
        <end position="1434"/>
    </location>
</feature>
<feature type="compositionally biased region" description="Polar residues" evidence="3">
    <location>
        <begin position="515"/>
        <end position="528"/>
    </location>
</feature>
<feature type="compositionally biased region" description="Basic and acidic residues" evidence="3">
    <location>
        <begin position="835"/>
        <end position="854"/>
    </location>
</feature>
<feature type="region of interest" description="Disordered" evidence="3">
    <location>
        <begin position="171"/>
        <end position="263"/>
    </location>
</feature>
<feature type="compositionally biased region" description="Basic and acidic residues" evidence="3">
    <location>
        <begin position="592"/>
        <end position="602"/>
    </location>
</feature>
<dbReference type="GO" id="GO:0030276">
    <property type="term" value="F:clathrin binding"/>
    <property type="evidence" value="ECO:0007669"/>
    <property type="project" value="TreeGrafter"/>
</dbReference>
<keyword evidence="6" id="KW-1185">Reference proteome</keyword>
<feature type="region of interest" description="Disordered" evidence="3">
    <location>
        <begin position="928"/>
        <end position="947"/>
    </location>
</feature>
<evidence type="ECO:0000313" key="6">
    <source>
        <dbReference type="Proteomes" id="UP000245207"/>
    </source>
</evidence>
<feature type="compositionally biased region" description="Basic and acidic residues" evidence="3">
    <location>
        <begin position="930"/>
        <end position="947"/>
    </location>
</feature>
<name>A0A2U1MZF8_ARTAN</name>
<dbReference type="InterPro" id="IPR036869">
    <property type="entry name" value="J_dom_sf"/>
</dbReference>
<feature type="compositionally biased region" description="Polar residues" evidence="3">
    <location>
        <begin position="476"/>
        <end position="504"/>
    </location>
</feature>
<feature type="compositionally biased region" description="Polar residues" evidence="3">
    <location>
        <begin position="649"/>
        <end position="658"/>
    </location>
</feature>
<feature type="compositionally biased region" description="Basic and acidic residues" evidence="3">
    <location>
        <begin position="876"/>
        <end position="896"/>
    </location>
</feature>
<gene>
    <name evidence="5" type="ORF">CTI12_AA324570</name>
</gene>
<feature type="region of interest" description="Disordered" evidence="3">
    <location>
        <begin position="807"/>
        <end position="860"/>
    </location>
</feature>
<feature type="compositionally biased region" description="Basic and acidic residues" evidence="3">
    <location>
        <begin position="466"/>
        <end position="475"/>
    </location>
</feature>
<feature type="compositionally biased region" description="Polar residues" evidence="3">
    <location>
        <begin position="437"/>
        <end position="465"/>
    </location>
</feature>
<dbReference type="GO" id="GO:0005737">
    <property type="term" value="C:cytoplasm"/>
    <property type="evidence" value="ECO:0007669"/>
    <property type="project" value="TreeGrafter"/>
</dbReference>
<feature type="region of interest" description="Disordered" evidence="3">
    <location>
        <begin position="275"/>
        <end position="669"/>
    </location>
</feature>
<accession>A0A2U1MZF8</accession>
<feature type="region of interest" description="Disordered" evidence="3">
    <location>
        <begin position="1062"/>
        <end position="1085"/>
    </location>
</feature>
<feature type="compositionally biased region" description="Basic and acidic residues" evidence="3">
    <location>
        <begin position="807"/>
        <end position="827"/>
    </location>
</feature>
<protein>
    <recommendedName>
        <fullName evidence="4">J domain-containing protein</fullName>
    </recommendedName>
</protein>
<feature type="compositionally biased region" description="Basic and acidic residues" evidence="3">
    <location>
        <begin position="388"/>
        <end position="397"/>
    </location>
</feature>
<dbReference type="InterPro" id="IPR001623">
    <property type="entry name" value="DnaJ_domain"/>
</dbReference>
<evidence type="ECO:0000259" key="4">
    <source>
        <dbReference type="PROSITE" id="PS50076"/>
    </source>
</evidence>